<proteinExistence type="predicted"/>
<feature type="transmembrane region" description="Helical" evidence="1">
    <location>
        <begin position="12"/>
        <end position="39"/>
    </location>
</feature>
<sequence>MLFIAFLFNQFLWWKAILFIHYTFNNFIDGLMLCLVVFWRTFIWFVDLKRTGACFLRVKRIIVW</sequence>
<evidence type="ECO:0000313" key="2">
    <source>
        <dbReference type="EMBL" id="STW80197.1"/>
    </source>
</evidence>
<gene>
    <name evidence="2" type="ORF">NCTC11685_07553</name>
</gene>
<name>A0A7H4PP74_9ENTR</name>
<protein>
    <submittedName>
        <fullName evidence="2">Uncharacterized protein</fullName>
    </submittedName>
</protein>
<dbReference type="EMBL" id="UGMS01000004">
    <property type="protein sequence ID" value="STW80197.1"/>
    <property type="molecule type" value="Genomic_DNA"/>
</dbReference>
<dbReference type="AlphaFoldDB" id="A0A7H4PP74"/>
<keyword evidence="1" id="KW-0472">Membrane</keyword>
<reference evidence="2 3" key="1">
    <citation type="submission" date="2018-06" db="EMBL/GenBank/DDBJ databases">
        <authorList>
            <consortium name="Pathogen Informatics"/>
            <person name="Doyle S."/>
        </authorList>
    </citation>
    <scope>NUCLEOTIDE SEQUENCE [LARGE SCALE GENOMIC DNA]</scope>
    <source>
        <strain evidence="2 3">NCTC11685</strain>
    </source>
</reference>
<dbReference type="Proteomes" id="UP000254863">
    <property type="component" value="Unassembled WGS sequence"/>
</dbReference>
<accession>A0A7H4PP74</accession>
<evidence type="ECO:0000313" key="3">
    <source>
        <dbReference type="Proteomes" id="UP000254863"/>
    </source>
</evidence>
<keyword evidence="1" id="KW-0812">Transmembrane</keyword>
<evidence type="ECO:0000256" key="1">
    <source>
        <dbReference type="SAM" id="Phobius"/>
    </source>
</evidence>
<comment type="caution">
    <text evidence="2">The sequence shown here is derived from an EMBL/GenBank/DDBJ whole genome shotgun (WGS) entry which is preliminary data.</text>
</comment>
<keyword evidence="1" id="KW-1133">Transmembrane helix</keyword>
<organism evidence="2 3">
    <name type="scientific">Klebsiella michiganensis</name>
    <dbReference type="NCBI Taxonomy" id="1134687"/>
    <lineage>
        <taxon>Bacteria</taxon>
        <taxon>Pseudomonadati</taxon>
        <taxon>Pseudomonadota</taxon>
        <taxon>Gammaproteobacteria</taxon>
        <taxon>Enterobacterales</taxon>
        <taxon>Enterobacteriaceae</taxon>
        <taxon>Klebsiella/Raoultella group</taxon>
        <taxon>Klebsiella</taxon>
    </lineage>
</organism>